<name>A0AAV9JLG6_9PEZI</name>
<protein>
    <submittedName>
        <fullName evidence="2">Uncharacterized protein</fullName>
    </submittedName>
</protein>
<gene>
    <name evidence="2" type="ORF">LTR36_003517</name>
</gene>
<keyword evidence="3" id="KW-1185">Reference proteome</keyword>
<proteinExistence type="predicted"/>
<dbReference type="Proteomes" id="UP001324427">
    <property type="component" value="Unassembled WGS sequence"/>
</dbReference>
<dbReference type="EMBL" id="JAVFHQ010000020">
    <property type="protein sequence ID" value="KAK4545337.1"/>
    <property type="molecule type" value="Genomic_DNA"/>
</dbReference>
<comment type="caution">
    <text evidence="2">The sequence shown here is derived from an EMBL/GenBank/DDBJ whole genome shotgun (WGS) entry which is preliminary data.</text>
</comment>
<organism evidence="2 3">
    <name type="scientific">Oleoguttula mirabilis</name>
    <dbReference type="NCBI Taxonomy" id="1507867"/>
    <lineage>
        <taxon>Eukaryota</taxon>
        <taxon>Fungi</taxon>
        <taxon>Dikarya</taxon>
        <taxon>Ascomycota</taxon>
        <taxon>Pezizomycotina</taxon>
        <taxon>Dothideomycetes</taxon>
        <taxon>Dothideomycetidae</taxon>
        <taxon>Mycosphaerellales</taxon>
        <taxon>Teratosphaeriaceae</taxon>
        <taxon>Oleoguttula</taxon>
    </lineage>
</organism>
<evidence type="ECO:0000313" key="3">
    <source>
        <dbReference type="Proteomes" id="UP001324427"/>
    </source>
</evidence>
<dbReference type="AlphaFoldDB" id="A0AAV9JLG6"/>
<accession>A0AAV9JLG6</accession>
<sequence>MAANWQTGLEPFLQAYSAGTAYTVQHVYAGSATAPTLVIAGNCPNHPATGNVFAQWQAGFEQAVLGFATGRGIILQVTRALFELGTTQIFQIIAKPPGDSANGNAPPPVRSPSQRAQPVFSTFTTADRLRTTIVNGAVTKLPERIRSVVTQYSEDTNRFGAWLIREVLQFQNITDTNRIGSVENFVRMATVITTEECAFPLLHNAQRIAELREIIRQRHNVCIWYSNMATDRGLQGGAVVEKTFRHKYFIGVLCRVLITLERYQELA</sequence>
<evidence type="ECO:0000256" key="1">
    <source>
        <dbReference type="SAM" id="MobiDB-lite"/>
    </source>
</evidence>
<reference evidence="2 3" key="1">
    <citation type="submission" date="2021-11" db="EMBL/GenBank/DDBJ databases">
        <title>Black yeast isolated from Biological Soil Crust.</title>
        <authorList>
            <person name="Kurbessoian T."/>
        </authorList>
    </citation>
    <scope>NUCLEOTIDE SEQUENCE [LARGE SCALE GENOMIC DNA]</scope>
    <source>
        <strain evidence="2 3">CCFEE 5522</strain>
    </source>
</reference>
<evidence type="ECO:0000313" key="2">
    <source>
        <dbReference type="EMBL" id="KAK4545337.1"/>
    </source>
</evidence>
<feature type="region of interest" description="Disordered" evidence="1">
    <location>
        <begin position="95"/>
        <end position="116"/>
    </location>
</feature>